<dbReference type="AlphaFoldDB" id="A0A174VEP1"/>
<proteinExistence type="predicted"/>
<name>A0A174VEP1_9CLOT</name>
<evidence type="ECO:0000313" key="1">
    <source>
        <dbReference type="EMBL" id="CUQ30485.1"/>
    </source>
</evidence>
<evidence type="ECO:0000313" key="2">
    <source>
        <dbReference type="Proteomes" id="UP000095563"/>
    </source>
</evidence>
<reference evidence="1 2" key="1">
    <citation type="submission" date="2015-09" db="EMBL/GenBank/DDBJ databases">
        <authorList>
            <consortium name="Pathogen Informatics"/>
        </authorList>
    </citation>
    <scope>NUCLEOTIDE SEQUENCE [LARGE SCALE GENOMIC DNA]</scope>
    <source>
        <strain evidence="1 2">2789STDY5834956</strain>
    </source>
</reference>
<dbReference type="EMBL" id="CZBO01000008">
    <property type="protein sequence ID" value="CUQ30485.1"/>
    <property type="molecule type" value="Genomic_DNA"/>
</dbReference>
<dbReference type="Proteomes" id="UP000095563">
    <property type="component" value="Unassembled WGS sequence"/>
</dbReference>
<protein>
    <submittedName>
        <fullName evidence="1">Uncharacterized protein</fullName>
    </submittedName>
</protein>
<accession>A0A174VEP1</accession>
<sequence length="95" mass="11356">MITKKEIMNLLKEFKEGTPFDWKIHHCVVLVQGEEMRIAIDYVGQGMDCDIYNKNYDKYIDIKDKFMDYKGLGGEYNLQETTNRIYEFVKIEMDI</sequence>
<gene>
    <name evidence="1" type="ORF">ERS852568_02754</name>
</gene>
<dbReference type="RefSeq" id="WP_055208773.1">
    <property type="nucleotide sequence ID" value="NZ_CZBO01000008.1"/>
</dbReference>
<organism evidence="1 2">
    <name type="scientific">Clostridium baratii</name>
    <dbReference type="NCBI Taxonomy" id="1561"/>
    <lineage>
        <taxon>Bacteria</taxon>
        <taxon>Bacillati</taxon>
        <taxon>Bacillota</taxon>
        <taxon>Clostridia</taxon>
        <taxon>Eubacteriales</taxon>
        <taxon>Clostridiaceae</taxon>
        <taxon>Clostridium</taxon>
    </lineage>
</organism>